<dbReference type="Proteomes" id="UP001221142">
    <property type="component" value="Unassembled WGS sequence"/>
</dbReference>
<sequence length="84" mass="9709">MQYLSIRSLSFLACFHTCLLHPRPRYAFNDSTPGQSPVHFVGYKTHIQPVHTYRIYILAHTVFCCLFFSVSVLDTMHNIPDTCC</sequence>
<keyword evidence="3" id="KW-1185">Reference proteome</keyword>
<dbReference type="AlphaFoldDB" id="A0AAD7C5T8"/>
<dbReference type="EMBL" id="JARKIF010000005">
    <property type="protein sequence ID" value="KAJ7639418.1"/>
    <property type="molecule type" value="Genomic_DNA"/>
</dbReference>
<gene>
    <name evidence="2" type="ORF">FB45DRAFT_905550</name>
</gene>
<comment type="caution">
    <text evidence="2">The sequence shown here is derived from an EMBL/GenBank/DDBJ whole genome shotgun (WGS) entry which is preliminary data.</text>
</comment>
<organism evidence="2 3">
    <name type="scientific">Roridomyces roridus</name>
    <dbReference type="NCBI Taxonomy" id="1738132"/>
    <lineage>
        <taxon>Eukaryota</taxon>
        <taxon>Fungi</taxon>
        <taxon>Dikarya</taxon>
        <taxon>Basidiomycota</taxon>
        <taxon>Agaricomycotina</taxon>
        <taxon>Agaricomycetes</taxon>
        <taxon>Agaricomycetidae</taxon>
        <taxon>Agaricales</taxon>
        <taxon>Marasmiineae</taxon>
        <taxon>Mycenaceae</taxon>
        <taxon>Roridomyces</taxon>
    </lineage>
</organism>
<proteinExistence type="predicted"/>
<accession>A0AAD7C5T8</accession>
<evidence type="ECO:0000256" key="1">
    <source>
        <dbReference type="SAM" id="Phobius"/>
    </source>
</evidence>
<keyword evidence="1" id="KW-0812">Transmembrane</keyword>
<feature type="non-terminal residue" evidence="2">
    <location>
        <position position="84"/>
    </location>
</feature>
<feature type="transmembrane region" description="Helical" evidence="1">
    <location>
        <begin position="53"/>
        <end position="73"/>
    </location>
</feature>
<keyword evidence="1" id="KW-1133">Transmembrane helix</keyword>
<evidence type="ECO:0000313" key="2">
    <source>
        <dbReference type="EMBL" id="KAJ7639418.1"/>
    </source>
</evidence>
<protein>
    <submittedName>
        <fullName evidence="2">Uncharacterized protein</fullName>
    </submittedName>
</protein>
<name>A0AAD7C5T8_9AGAR</name>
<keyword evidence="1" id="KW-0472">Membrane</keyword>
<reference evidence="2" key="1">
    <citation type="submission" date="2023-03" db="EMBL/GenBank/DDBJ databases">
        <title>Massive genome expansion in bonnet fungi (Mycena s.s.) driven by repeated elements and novel gene families across ecological guilds.</title>
        <authorList>
            <consortium name="Lawrence Berkeley National Laboratory"/>
            <person name="Harder C.B."/>
            <person name="Miyauchi S."/>
            <person name="Viragh M."/>
            <person name="Kuo A."/>
            <person name="Thoen E."/>
            <person name="Andreopoulos B."/>
            <person name="Lu D."/>
            <person name="Skrede I."/>
            <person name="Drula E."/>
            <person name="Henrissat B."/>
            <person name="Morin E."/>
            <person name="Kohler A."/>
            <person name="Barry K."/>
            <person name="LaButti K."/>
            <person name="Morin E."/>
            <person name="Salamov A."/>
            <person name="Lipzen A."/>
            <person name="Mereny Z."/>
            <person name="Hegedus B."/>
            <person name="Baldrian P."/>
            <person name="Stursova M."/>
            <person name="Weitz H."/>
            <person name="Taylor A."/>
            <person name="Grigoriev I.V."/>
            <person name="Nagy L.G."/>
            <person name="Martin F."/>
            <person name="Kauserud H."/>
        </authorList>
    </citation>
    <scope>NUCLEOTIDE SEQUENCE</scope>
    <source>
        <strain evidence="2">9284</strain>
    </source>
</reference>
<evidence type="ECO:0000313" key="3">
    <source>
        <dbReference type="Proteomes" id="UP001221142"/>
    </source>
</evidence>